<feature type="compositionally biased region" description="Polar residues" evidence="1">
    <location>
        <begin position="1"/>
        <end position="15"/>
    </location>
</feature>
<feature type="region of interest" description="Disordered" evidence="1">
    <location>
        <begin position="71"/>
        <end position="124"/>
    </location>
</feature>
<organism evidence="3 4">
    <name type="scientific">Brachybacterium muris UCD-AY4</name>
    <dbReference type="NCBI Taxonomy" id="1249481"/>
    <lineage>
        <taxon>Bacteria</taxon>
        <taxon>Bacillati</taxon>
        <taxon>Actinomycetota</taxon>
        <taxon>Actinomycetes</taxon>
        <taxon>Micrococcales</taxon>
        <taxon>Dermabacteraceae</taxon>
        <taxon>Brachybacterium</taxon>
    </lineage>
</organism>
<dbReference type="STRING" id="1249481.D641_0111040"/>
<dbReference type="EMBL" id="AORC01000013">
    <property type="protein sequence ID" value="EYT48765.1"/>
    <property type="molecule type" value="Genomic_DNA"/>
</dbReference>
<evidence type="ECO:0000256" key="1">
    <source>
        <dbReference type="SAM" id="MobiDB-lite"/>
    </source>
</evidence>
<reference evidence="3 4" key="1">
    <citation type="journal article" date="2013" name="Genome Announc.">
        <title>Draft genome sequence of an Actinobacterium, Brachybacterium muris strain UCD-AY4.</title>
        <authorList>
            <person name="Lo J.R."/>
            <person name="Lang J.M."/>
            <person name="Darling A.E."/>
            <person name="Eisen J.A."/>
            <person name="Coil D.A."/>
        </authorList>
    </citation>
    <scope>NUCLEOTIDE SEQUENCE [LARGE SCALE GENOMIC DNA]</scope>
    <source>
        <strain evidence="3 4">UCD-AY4</strain>
    </source>
</reference>
<feature type="compositionally biased region" description="Polar residues" evidence="1">
    <location>
        <begin position="101"/>
        <end position="113"/>
    </location>
</feature>
<sequence length="462" mass="47568">MTSPTGPQRDSNQTPEAPLPAPREGQAEPGGRDVDGASRTGLLVMLAGIGVLALVLAAAGFFLLRPGQDGDEGGPAAQRPEGATASASDDGGPTAPGQEGTGSSPEASATEQTQPPPPPAPSLDELRNAALLIPPGCADYMYFDGEYGGADHGTTPVQFTDGEAPGNAPSSSYLLGDETAVLEADGRALTIVAVHCFGGGSYTYPALAAYDGDLELAGWMDTLDENYPQPGTSPKPYLEDLAVTGSTLTYTHGGIELFGDQACSACEKSGTATMSWQWTGDGFISTDVVVHTPTGDVRQPSVEDAQAVADLLIAGDDAAADYFIEGTVNPPLVDGQTDFSTLGEDGTLDFGRADVVPPGTRVDSCEVIGGGTLSEDFGYGSFYGPYFMRDGSEITSSSMARGTGDAAYETHPGDVVCLLQNDQDPPLGEFYDQSGFHLILQGTDDGSVVVRVIGLGLYGAEI</sequence>
<keyword evidence="2" id="KW-1133">Transmembrane helix</keyword>
<evidence type="ECO:0000313" key="3">
    <source>
        <dbReference type="EMBL" id="EYT48765.1"/>
    </source>
</evidence>
<gene>
    <name evidence="3" type="ORF">D641_0111040</name>
</gene>
<proteinExistence type="predicted"/>
<feature type="transmembrane region" description="Helical" evidence="2">
    <location>
        <begin position="42"/>
        <end position="64"/>
    </location>
</feature>
<dbReference type="RefSeq" id="WP_017824840.1">
    <property type="nucleotide sequence ID" value="NZ_KB403092.1"/>
</dbReference>
<evidence type="ECO:0000256" key="2">
    <source>
        <dbReference type="SAM" id="Phobius"/>
    </source>
</evidence>
<keyword evidence="2" id="KW-0472">Membrane</keyword>
<keyword evidence="2" id="KW-0812">Transmembrane</keyword>
<comment type="caution">
    <text evidence="3">The sequence shown here is derived from an EMBL/GenBank/DDBJ whole genome shotgun (WGS) entry which is preliminary data.</text>
</comment>
<protein>
    <submittedName>
        <fullName evidence="3">Uncharacterized protein</fullName>
    </submittedName>
</protein>
<dbReference type="OrthoDB" id="3260358at2"/>
<evidence type="ECO:0000313" key="4">
    <source>
        <dbReference type="Proteomes" id="UP000019754"/>
    </source>
</evidence>
<accession>A0A022KSW3</accession>
<feature type="region of interest" description="Disordered" evidence="1">
    <location>
        <begin position="1"/>
        <end position="34"/>
    </location>
</feature>
<keyword evidence="4" id="KW-1185">Reference proteome</keyword>
<dbReference type="AlphaFoldDB" id="A0A022KSW3"/>
<dbReference type="HOGENOM" id="CLU_591439_0_0_11"/>
<dbReference type="Proteomes" id="UP000019754">
    <property type="component" value="Unassembled WGS sequence"/>
</dbReference>
<name>A0A022KSW3_9MICO</name>